<sequence>MKPLEEIDIFIFDTLTGVLFDKVPECKKCLEW</sequence>
<proteinExistence type="predicted"/>
<gene>
    <name evidence="1" type="ORF">NCTC11429_04325</name>
</gene>
<name>A0A4U9W1D8_9SPHI</name>
<dbReference type="AlphaFoldDB" id="A0A4U9W1D8"/>
<reference evidence="1 2" key="1">
    <citation type="submission" date="2019-05" db="EMBL/GenBank/DDBJ databases">
        <authorList>
            <consortium name="Pathogen Informatics"/>
        </authorList>
    </citation>
    <scope>NUCLEOTIDE SEQUENCE [LARGE SCALE GENOMIC DNA]</scope>
    <source>
        <strain evidence="1 2">NCTC11429</strain>
    </source>
</reference>
<evidence type="ECO:0000313" key="1">
    <source>
        <dbReference type="EMBL" id="VTR51371.1"/>
    </source>
</evidence>
<dbReference type="STRING" id="1123265.GCA_000686625_02569"/>
<evidence type="ECO:0000313" key="2">
    <source>
        <dbReference type="Proteomes" id="UP000308196"/>
    </source>
</evidence>
<protein>
    <submittedName>
        <fullName evidence="1">Uncharacterized protein</fullName>
    </submittedName>
</protein>
<dbReference type="KEGG" id="stha:NCTC11429_04325"/>
<organism evidence="1 2">
    <name type="scientific">Sphingobacterium thalpophilum</name>
    <dbReference type="NCBI Taxonomy" id="259"/>
    <lineage>
        <taxon>Bacteria</taxon>
        <taxon>Pseudomonadati</taxon>
        <taxon>Bacteroidota</taxon>
        <taxon>Sphingobacteriia</taxon>
        <taxon>Sphingobacteriales</taxon>
        <taxon>Sphingobacteriaceae</taxon>
        <taxon>Sphingobacterium</taxon>
    </lineage>
</organism>
<dbReference type="EMBL" id="LR590484">
    <property type="protein sequence ID" value="VTR51371.1"/>
    <property type="molecule type" value="Genomic_DNA"/>
</dbReference>
<accession>A0A4U9W1D8</accession>
<dbReference type="Proteomes" id="UP000308196">
    <property type="component" value="Chromosome"/>
</dbReference>